<evidence type="ECO:0000313" key="5">
    <source>
        <dbReference type="Proteomes" id="UP000799440"/>
    </source>
</evidence>
<dbReference type="InterPro" id="IPR056186">
    <property type="entry name" value="PDZ_CPAF-rel"/>
</dbReference>
<keyword evidence="5" id="KW-1185">Reference proteome</keyword>
<dbReference type="PANTHER" id="PTHR37049">
    <property type="entry name" value="PEPTIDASE S41 FAMILY PROTEIN"/>
    <property type="match status" value="1"/>
</dbReference>
<organism evidence="4 5">
    <name type="scientific">Sporormia fimetaria CBS 119925</name>
    <dbReference type="NCBI Taxonomy" id="1340428"/>
    <lineage>
        <taxon>Eukaryota</taxon>
        <taxon>Fungi</taxon>
        <taxon>Dikarya</taxon>
        <taxon>Ascomycota</taxon>
        <taxon>Pezizomycotina</taxon>
        <taxon>Dothideomycetes</taxon>
        <taxon>Pleosporomycetidae</taxon>
        <taxon>Pleosporales</taxon>
        <taxon>Sporormiaceae</taxon>
        <taxon>Sporormia</taxon>
    </lineage>
</organism>
<dbReference type="InterPro" id="IPR029045">
    <property type="entry name" value="ClpP/crotonase-like_dom_sf"/>
</dbReference>
<evidence type="ECO:0000256" key="1">
    <source>
        <dbReference type="SAM" id="MobiDB-lite"/>
    </source>
</evidence>
<dbReference type="InterPro" id="IPR005151">
    <property type="entry name" value="Tail-specific_protease"/>
</dbReference>
<dbReference type="GO" id="GO:0006508">
    <property type="term" value="P:proteolysis"/>
    <property type="evidence" value="ECO:0007669"/>
    <property type="project" value="InterPro"/>
</dbReference>
<name>A0A6A6UUG5_9PLEO</name>
<dbReference type="Gene3D" id="3.90.226.10">
    <property type="entry name" value="2-enoyl-CoA Hydratase, Chain A, domain 1"/>
    <property type="match status" value="1"/>
</dbReference>
<dbReference type="Pfam" id="PF23658">
    <property type="entry name" value="PDZ_CPAF_rel"/>
    <property type="match status" value="1"/>
</dbReference>
<dbReference type="EMBL" id="MU006625">
    <property type="protein sequence ID" value="KAF2741775.1"/>
    <property type="molecule type" value="Genomic_DNA"/>
</dbReference>
<feature type="domain" description="Tail specific protease" evidence="2">
    <location>
        <begin position="264"/>
        <end position="444"/>
    </location>
</feature>
<dbReference type="PANTHER" id="PTHR37049:SF4">
    <property type="entry name" value="RHODANESE DOMAIN-CONTAINING PROTEIN"/>
    <property type="match status" value="1"/>
</dbReference>
<proteinExistence type="predicted"/>
<feature type="region of interest" description="Disordered" evidence="1">
    <location>
        <begin position="212"/>
        <end position="233"/>
    </location>
</feature>
<dbReference type="OrthoDB" id="27214at2759"/>
<evidence type="ECO:0000313" key="4">
    <source>
        <dbReference type="EMBL" id="KAF2741775.1"/>
    </source>
</evidence>
<gene>
    <name evidence="4" type="ORF">M011DRAFT_497895</name>
</gene>
<dbReference type="Pfam" id="PF03572">
    <property type="entry name" value="Peptidase_S41"/>
    <property type="match status" value="1"/>
</dbReference>
<accession>A0A6A6UUG5</accession>
<sequence length="635" mass="72096">MSRIGWVSRIPFNRTAALDLIDNMVPYLRWQSNTAWLKNPPAEYVKRVQPAHDVWGELDKIRRKTETESYPNELTQKAHDGHFSYKPDIVRIFRWARPIPLVSVSDDGLNLPKTHMYTDILEEAFFNGTTPSPITKINGRNAHEYLEDFAQYGRLQDRDALYNSLFYNLAAIPAVSFGTGIGAFAGDGWGKYVRSPNKARVMVPFSGITDASTRHSSMESRSPTSYEPSEMDPVQPPGYPPLIEGDHGSDFGGYFLDRNHTDTAVLALHAFVSDWDHVEQFQQRRSRFIEDALAGDKKRLIIDLSSNGGGTALQPYDVYKKLFPNAIDHALARRFRAFESTDLIGRKYSKVSEGVSRNIIDGEQNETLYDLQLDYGAQYSNLIRPNLWDNLMPYKAGIWIHGTRNQTYPPNTTQPFANDDIVVITDGHCSSACTTFAELLRQRQGIRFVSIGGCPREGLIQAVGGVKGGPVVTGKHIREYVKTTIRDLSSSPWEEEALRKSQLGEYLREIPFDRLCINFMDDWRDEDLGVLDYPLQFHVEDTDCRILYTKEMVLDVTAIWKAVADIAWGGKACFAGGLSYNEKKKEDLRTPRAADIEWSEKVRIWRDGRKAEDYPLDNQADYGEREVNADAFAYP</sequence>
<feature type="domain" description="CPAF-like PDZ" evidence="3">
    <location>
        <begin position="95"/>
        <end position="187"/>
    </location>
</feature>
<evidence type="ECO:0000259" key="3">
    <source>
        <dbReference type="Pfam" id="PF23658"/>
    </source>
</evidence>
<dbReference type="Proteomes" id="UP000799440">
    <property type="component" value="Unassembled WGS sequence"/>
</dbReference>
<dbReference type="InterPro" id="IPR052766">
    <property type="entry name" value="S41A_metabolite_peptidase"/>
</dbReference>
<protein>
    <submittedName>
        <fullName evidence="4">Uncharacterized protein</fullName>
    </submittedName>
</protein>
<evidence type="ECO:0000259" key="2">
    <source>
        <dbReference type="Pfam" id="PF03572"/>
    </source>
</evidence>
<dbReference type="GO" id="GO:0008236">
    <property type="term" value="F:serine-type peptidase activity"/>
    <property type="evidence" value="ECO:0007669"/>
    <property type="project" value="InterPro"/>
</dbReference>
<dbReference type="SUPFAM" id="SSF52096">
    <property type="entry name" value="ClpP/crotonase"/>
    <property type="match status" value="1"/>
</dbReference>
<dbReference type="AlphaFoldDB" id="A0A6A6UUG5"/>
<reference evidence="4" key="1">
    <citation type="journal article" date="2020" name="Stud. Mycol.">
        <title>101 Dothideomycetes genomes: a test case for predicting lifestyles and emergence of pathogens.</title>
        <authorList>
            <person name="Haridas S."/>
            <person name="Albert R."/>
            <person name="Binder M."/>
            <person name="Bloem J."/>
            <person name="Labutti K."/>
            <person name="Salamov A."/>
            <person name="Andreopoulos B."/>
            <person name="Baker S."/>
            <person name="Barry K."/>
            <person name="Bills G."/>
            <person name="Bluhm B."/>
            <person name="Cannon C."/>
            <person name="Castanera R."/>
            <person name="Culley D."/>
            <person name="Daum C."/>
            <person name="Ezra D."/>
            <person name="Gonzalez J."/>
            <person name="Henrissat B."/>
            <person name="Kuo A."/>
            <person name="Liang C."/>
            <person name="Lipzen A."/>
            <person name="Lutzoni F."/>
            <person name="Magnuson J."/>
            <person name="Mondo S."/>
            <person name="Nolan M."/>
            <person name="Ohm R."/>
            <person name="Pangilinan J."/>
            <person name="Park H.-J."/>
            <person name="Ramirez L."/>
            <person name="Alfaro M."/>
            <person name="Sun H."/>
            <person name="Tritt A."/>
            <person name="Yoshinaga Y."/>
            <person name="Zwiers L.-H."/>
            <person name="Turgeon B."/>
            <person name="Goodwin S."/>
            <person name="Spatafora J."/>
            <person name="Crous P."/>
            <person name="Grigoriev I."/>
        </authorList>
    </citation>
    <scope>NUCLEOTIDE SEQUENCE</scope>
    <source>
        <strain evidence="4">CBS 119925</strain>
    </source>
</reference>